<dbReference type="Pfam" id="PF00156">
    <property type="entry name" value="Pribosyltran"/>
    <property type="match status" value="1"/>
</dbReference>
<comment type="similarity">
    <text evidence="1">Belongs to the ComF/GntX family.</text>
</comment>
<evidence type="ECO:0000313" key="4">
    <source>
        <dbReference type="EMBL" id="SCM78504.1"/>
    </source>
</evidence>
<evidence type="ECO:0008006" key="5">
    <source>
        <dbReference type="Google" id="ProtNLM"/>
    </source>
</evidence>
<organism evidence="4">
    <name type="scientific">uncultured Pleomorphomonas sp</name>
    <dbReference type="NCBI Taxonomy" id="442121"/>
    <lineage>
        <taxon>Bacteria</taxon>
        <taxon>Pseudomonadati</taxon>
        <taxon>Pseudomonadota</taxon>
        <taxon>Alphaproteobacteria</taxon>
        <taxon>Hyphomicrobiales</taxon>
        <taxon>Pleomorphomonadaceae</taxon>
        <taxon>Pleomorphomonas</taxon>
        <taxon>environmental samples</taxon>
    </lineage>
</organism>
<protein>
    <recommendedName>
        <fullName evidence="5">Phosphoribosyltransferase</fullName>
    </recommendedName>
</protein>
<dbReference type="EMBL" id="FMJD01000011">
    <property type="protein sequence ID" value="SCM78504.1"/>
    <property type="molecule type" value="Genomic_DNA"/>
</dbReference>
<dbReference type="Pfam" id="PF18912">
    <property type="entry name" value="DZR_2"/>
    <property type="match status" value="1"/>
</dbReference>
<name>A0A212LLT4_9HYPH</name>
<evidence type="ECO:0000259" key="3">
    <source>
        <dbReference type="Pfam" id="PF18912"/>
    </source>
</evidence>
<dbReference type="InterPro" id="IPR000836">
    <property type="entry name" value="PRTase_dom"/>
</dbReference>
<sequence length="285" mass="30260">MLNFLPQPDDPIMAADPDLWFPLTADAPRRPTLSLGVLGAAGRLARAACGEIADLVLPPACPVCRARLGSAGGLCADCWQGVRFLERPWCERLGTPLPIDLGPGILSAAAVADPPAFARARSAVSYEGPVPDLVHALKYADRTDLAPMLGAWMARAAHELVADADMLVPVPLHWGRLARRRFNQAALLAHEVGRLTGLPVATRLLLRSRRTPRQVGLGRDERARNMRGAFAVPDGKRMELAGRRPVLVDDVLTTGATLEAATRALLAAGAAAVDVLTLARVVAPS</sequence>
<dbReference type="SUPFAM" id="SSF53271">
    <property type="entry name" value="PRTase-like"/>
    <property type="match status" value="1"/>
</dbReference>
<dbReference type="InterPro" id="IPR029057">
    <property type="entry name" value="PRTase-like"/>
</dbReference>
<evidence type="ECO:0000259" key="2">
    <source>
        <dbReference type="Pfam" id="PF00156"/>
    </source>
</evidence>
<dbReference type="PANTHER" id="PTHR47505:SF1">
    <property type="entry name" value="DNA UTILIZATION PROTEIN YHGH"/>
    <property type="match status" value="1"/>
</dbReference>
<accession>A0A212LLT4</accession>
<evidence type="ECO:0000256" key="1">
    <source>
        <dbReference type="ARBA" id="ARBA00008007"/>
    </source>
</evidence>
<dbReference type="InterPro" id="IPR044005">
    <property type="entry name" value="DZR_2"/>
</dbReference>
<dbReference type="InterPro" id="IPR051910">
    <property type="entry name" value="ComF/GntX_DNA_util-trans"/>
</dbReference>
<dbReference type="Gene3D" id="3.40.50.2020">
    <property type="match status" value="1"/>
</dbReference>
<proteinExistence type="inferred from homology"/>
<feature type="domain" description="Phosphoribosyltransferase" evidence="2">
    <location>
        <begin position="238"/>
        <end position="279"/>
    </location>
</feature>
<feature type="domain" description="Double zinc ribbon" evidence="3">
    <location>
        <begin position="53"/>
        <end position="98"/>
    </location>
</feature>
<dbReference type="AlphaFoldDB" id="A0A212LLT4"/>
<dbReference type="PANTHER" id="PTHR47505">
    <property type="entry name" value="DNA UTILIZATION PROTEIN YHGH"/>
    <property type="match status" value="1"/>
</dbReference>
<dbReference type="CDD" id="cd06223">
    <property type="entry name" value="PRTases_typeI"/>
    <property type="match status" value="1"/>
</dbReference>
<gene>
    <name evidence="4" type="ORF">KL86PLE_70202</name>
</gene>
<reference evidence="4" key="1">
    <citation type="submission" date="2016-08" db="EMBL/GenBank/DDBJ databases">
        <authorList>
            <person name="Seilhamer J.J."/>
        </authorList>
    </citation>
    <scope>NUCLEOTIDE SEQUENCE</scope>
    <source>
        <strain evidence="4">86</strain>
    </source>
</reference>